<dbReference type="AlphaFoldDB" id="A0A2T0WYN2"/>
<gene>
    <name evidence="2" type="ORF">CLV74_103395</name>
</gene>
<name>A0A2T0WYN2_9RHOB</name>
<protein>
    <submittedName>
        <fullName evidence="2">Uncharacterized protein</fullName>
    </submittedName>
</protein>
<proteinExistence type="predicted"/>
<evidence type="ECO:0000313" key="2">
    <source>
        <dbReference type="EMBL" id="PRY91806.1"/>
    </source>
</evidence>
<evidence type="ECO:0000313" key="3">
    <source>
        <dbReference type="Proteomes" id="UP000238392"/>
    </source>
</evidence>
<accession>A0A2T0WYN2</accession>
<dbReference type="Proteomes" id="UP000238392">
    <property type="component" value="Unassembled WGS sequence"/>
</dbReference>
<keyword evidence="1" id="KW-0472">Membrane</keyword>
<dbReference type="OrthoDB" id="7859841at2"/>
<reference evidence="2 3" key="1">
    <citation type="submission" date="2018-03" db="EMBL/GenBank/DDBJ databases">
        <title>Genomic Encyclopedia of Archaeal and Bacterial Type Strains, Phase II (KMG-II): from individual species to whole genera.</title>
        <authorList>
            <person name="Goeker M."/>
        </authorList>
    </citation>
    <scope>NUCLEOTIDE SEQUENCE [LARGE SCALE GENOMIC DNA]</scope>
    <source>
        <strain evidence="2 3">DSM 100212</strain>
    </source>
</reference>
<organism evidence="2 3">
    <name type="scientific">Donghicola tyrosinivorans</name>
    <dbReference type="NCBI Taxonomy" id="1652492"/>
    <lineage>
        <taxon>Bacteria</taxon>
        <taxon>Pseudomonadati</taxon>
        <taxon>Pseudomonadota</taxon>
        <taxon>Alphaproteobacteria</taxon>
        <taxon>Rhodobacterales</taxon>
        <taxon>Roseobacteraceae</taxon>
        <taxon>Donghicola</taxon>
    </lineage>
</organism>
<dbReference type="EMBL" id="PVTQ01000003">
    <property type="protein sequence ID" value="PRY91806.1"/>
    <property type="molecule type" value="Genomic_DNA"/>
</dbReference>
<evidence type="ECO:0000256" key="1">
    <source>
        <dbReference type="SAM" id="Phobius"/>
    </source>
</evidence>
<keyword evidence="1" id="KW-1133">Transmembrane helix</keyword>
<sequence length="100" mass="11169">MTDLSKSEIEQLSNAIHKLNDHKYFRIHDSYLKMMFYQLLRGISFGLGSVLGATVVVSLVGFWLSQIEFIPLIGDWAAALAEEIMQELPQADPETPASGQ</sequence>
<keyword evidence="3" id="KW-1185">Reference proteome</keyword>
<feature type="transmembrane region" description="Helical" evidence="1">
    <location>
        <begin position="43"/>
        <end position="64"/>
    </location>
</feature>
<dbReference type="InterPro" id="IPR043723">
    <property type="entry name" value="DUF5665"/>
</dbReference>
<dbReference type="RefSeq" id="WP_106263523.1">
    <property type="nucleotide sequence ID" value="NZ_PVTQ01000003.1"/>
</dbReference>
<keyword evidence="1" id="KW-0812">Transmembrane</keyword>
<comment type="caution">
    <text evidence="2">The sequence shown here is derived from an EMBL/GenBank/DDBJ whole genome shotgun (WGS) entry which is preliminary data.</text>
</comment>
<dbReference type="Pfam" id="PF18910">
    <property type="entry name" value="DUF5665"/>
    <property type="match status" value="1"/>
</dbReference>